<evidence type="ECO:0000313" key="2">
    <source>
        <dbReference type="Proteomes" id="UP000319432"/>
    </source>
</evidence>
<accession>A0A502J4L3</accession>
<protein>
    <submittedName>
        <fullName evidence="1">Uncharacterized protein</fullName>
    </submittedName>
</protein>
<dbReference type="Proteomes" id="UP000319432">
    <property type="component" value="Chromosome"/>
</dbReference>
<dbReference type="EMBL" id="CP033464">
    <property type="protein sequence ID" value="QDX94450.1"/>
    <property type="molecule type" value="Genomic_DNA"/>
</dbReference>
<name>A0A502J4L3_BRELA</name>
<evidence type="ECO:0000313" key="1">
    <source>
        <dbReference type="EMBL" id="QDX94450.1"/>
    </source>
</evidence>
<keyword evidence="2" id="KW-1185">Reference proteome</keyword>
<sequence>MKIVIEDTVEQYEKLYSMEEEREDFFRYSMMKPFEKMWNTINVPLKAKQPGGYDVIMATNMLGYLSVTDTEIGKRALENLKEIQALQTAHNTLSHCVDFIEEKNMKINADELRFGMYIADPKNLELQKGYCGFGGIPGFIQVSIYPNSYNIPRLPAVIAHEFHHNIRFSYFDWDHGNVTVGDYLIIEGLAESFAKEIYGEDLLGPWVTSFDKEDLEYSTEVIKDSLDIKGFADVSSYMFGDTIAKEQGYQPVGLSPFAGYAVGYQAVQSFMKSNNVGIREATLLGTDEILSNCGLFSK</sequence>
<organism evidence="1 2">
    <name type="scientific">Brevibacillus laterosporus</name>
    <name type="common">Bacillus laterosporus</name>
    <dbReference type="NCBI Taxonomy" id="1465"/>
    <lineage>
        <taxon>Bacteria</taxon>
        <taxon>Bacillati</taxon>
        <taxon>Bacillota</taxon>
        <taxon>Bacilli</taxon>
        <taxon>Bacillales</taxon>
        <taxon>Paenibacillaceae</taxon>
        <taxon>Brevibacillus</taxon>
    </lineage>
</organism>
<proteinExistence type="predicted"/>
<dbReference type="AlphaFoldDB" id="A0A502J4L3"/>
<gene>
    <name evidence="1" type="ORF">EEL30_20485</name>
</gene>
<dbReference type="Pfam" id="PF10026">
    <property type="entry name" value="DUF2268"/>
    <property type="match status" value="1"/>
</dbReference>
<reference evidence="1 2" key="1">
    <citation type="submission" date="2018-11" db="EMBL/GenBank/DDBJ databases">
        <title>Phylogenetic determinants of toxin gene distribution in genomes of Brevibacillus laterosporus.</title>
        <authorList>
            <person name="Glare T.R."/>
            <person name="Durrant A."/>
            <person name="Berry C."/>
            <person name="Palma L."/>
            <person name="Ormskirk M."/>
            <person name="Cox M.O."/>
        </authorList>
    </citation>
    <scope>NUCLEOTIDE SEQUENCE [LARGE SCALE GENOMIC DNA]</scope>
    <source>
        <strain evidence="1 2">1821L</strain>
    </source>
</reference>
<dbReference type="InterPro" id="IPR018728">
    <property type="entry name" value="DUF2268"/>
</dbReference>
<dbReference type="OrthoDB" id="148961at2"/>